<evidence type="ECO:0000313" key="2">
    <source>
        <dbReference type="EMBL" id="CAF1213289.1"/>
    </source>
</evidence>
<comment type="caution">
    <text evidence="3">The sequence shown here is derived from an EMBL/GenBank/DDBJ whole genome shotgun (WGS) entry which is preliminary data.</text>
</comment>
<feature type="transmembrane region" description="Helical" evidence="1">
    <location>
        <begin position="12"/>
        <end position="38"/>
    </location>
</feature>
<keyword evidence="1" id="KW-0812">Transmembrane</keyword>
<keyword evidence="6" id="KW-1185">Reference proteome</keyword>
<dbReference type="EMBL" id="CAJNOQ010018701">
    <property type="protein sequence ID" value="CAF1434567.1"/>
    <property type="molecule type" value="Genomic_DNA"/>
</dbReference>
<dbReference type="EMBL" id="CAJOBA010036385">
    <property type="protein sequence ID" value="CAF4022063.1"/>
    <property type="molecule type" value="Genomic_DNA"/>
</dbReference>
<dbReference type="EMBL" id="CAJOBC010084140">
    <property type="protein sequence ID" value="CAF4312353.1"/>
    <property type="molecule type" value="Genomic_DNA"/>
</dbReference>
<evidence type="ECO:0000256" key="1">
    <source>
        <dbReference type="SAM" id="Phobius"/>
    </source>
</evidence>
<evidence type="ECO:0000313" key="4">
    <source>
        <dbReference type="EMBL" id="CAF4022063.1"/>
    </source>
</evidence>
<dbReference type="Proteomes" id="UP000682733">
    <property type="component" value="Unassembled WGS sequence"/>
</dbReference>
<keyword evidence="1" id="KW-1133">Transmembrane helix</keyword>
<sequence length="86" mass="9565">MCSWFRLRWLPLMVLCCLGLLGLIFAGVIVIALIPLYLQRHDINGRQRESGIIQTIYNLPASDGSLNVGGQVPQLGYEVLQNIVRG</sequence>
<name>A0A815NAF7_9BILA</name>
<reference evidence="3" key="1">
    <citation type="submission" date="2021-02" db="EMBL/GenBank/DDBJ databases">
        <authorList>
            <person name="Nowell W R."/>
        </authorList>
    </citation>
    <scope>NUCLEOTIDE SEQUENCE</scope>
</reference>
<dbReference type="Proteomes" id="UP000677228">
    <property type="component" value="Unassembled WGS sequence"/>
</dbReference>
<evidence type="ECO:0000313" key="3">
    <source>
        <dbReference type="EMBL" id="CAF1434567.1"/>
    </source>
</evidence>
<dbReference type="Proteomes" id="UP000681722">
    <property type="component" value="Unassembled WGS sequence"/>
</dbReference>
<accession>A0A815NAF7</accession>
<evidence type="ECO:0000313" key="6">
    <source>
        <dbReference type="Proteomes" id="UP000663829"/>
    </source>
</evidence>
<evidence type="ECO:0000313" key="5">
    <source>
        <dbReference type="EMBL" id="CAF4312353.1"/>
    </source>
</evidence>
<dbReference type="Proteomes" id="UP000663829">
    <property type="component" value="Unassembled WGS sequence"/>
</dbReference>
<organism evidence="3 6">
    <name type="scientific">Didymodactylos carnosus</name>
    <dbReference type="NCBI Taxonomy" id="1234261"/>
    <lineage>
        <taxon>Eukaryota</taxon>
        <taxon>Metazoa</taxon>
        <taxon>Spiralia</taxon>
        <taxon>Gnathifera</taxon>
        <taxon>Rotifera</taxon>
        <taxon>Eurotatoria</taxon>
        <taxon>Bdelloidea</taxon>
        <taxon>Philodinida</taxon>
        <taxon>Philodinidae</taxon>
        <taxon>Didymodactylos</taxon>
    </lineage>
</organism>
<proteinExistence type="predicted"/>
<dbReference type="EMBL" id="CAJNOK010014853">
    <property type="protein sequence ID" value="CAF1213289.1"/>
    <property type="molecule type" value="Genomic_DNA"/>
</dbReference>
<gene>
    <name evidence="3" type="ORF">GPM918_LOCUS34138</name>
    <name evidence="2" type="ORF">OVA965_LOCUS24561</name>
    <name evidence="5" type="ORF">SRO942_LOCUS34835</name>
    <name evidence="4" type="ORF">TMI583_LOCUS25279</name>
</gene>
<protein>
    <submittedName>
        <fullName evidence="3">Uncharacterized protein</fullName>
    </submittedName>
</protein>
<keyword evidence="1" id="KW-0472">Membrane</keyword>
<dbReference type="AlphaFoldDB" id="A0A815NAF7"/>